<comment type="caution">
    <text evidence="4">The sequence shown here is derived from an EMBL/GenBank/DDBJ whole genome shotgun (WGS) entry which is preliminary data.</text>
</comment>
<dbReference type="InterPro" id="IPR011330">
    <property type="entry name" value="Glyco_hydro/deAcase_b/a-brl"/>
</dbReference>
<dbReference type="Proteomes" id="UP000074382">
    <property type="component" value="Unassembled WGS sequence"/>
</dbReference>
<reference evidence="5" key="1">
    <citation type="journal article" date="2017" name="Acta Aliment.">
        <title>Plant polysaccharide degrading enzyme system of Thermpbifida cellulosilytica TB100 revealed by de novo genome project data.</title>
        <authorList>
            <person name="Toth A."/>
            <person name="Baka E."/>
            <person name="Luzics S."/>
            <person name="Bata-Vidacs I."/>
            <person name="Nagy I."/>
            <person name="Balint B."/>
            <person name="Herceg R."/>
            <person name="Olasz F."/>
            <person name="Wilk T."/>
            <person name="Nagy T."/>
            <person name="Kriszt B."/>
            <person name="Nagy I."/>
            <person name="Kukolya J."/>
        </authorList>
    </citation>
    <scope>NUCLEOTIDE SEQUENCE [LARGE SCALE GENOMIC DNA]</scope>
    <source>
        <strain evidence="5">TB100</strain>
    </source>
</reference>
<keyword evidence="2" id="KW-0378">Hydrolase</keyword>
<organism evidence="4 5">
    <name type="scientific">Thermobifida cellulosilytica TB100</name>
    <dbReference type="NCBI Taxonomy" id="665004"/>
    <lineage>
        <taxon>Bacteria</taxon>
        <taxon>Bacillati</taxon>
        <taxon>Actinomycetota</taxon>
        <taxon>Actinomycetes</taxon>
        <taxon>Streptosporangiales</taxon>
        <taxon>Nocardiopsidaceae</taxon>
        <taxon>Thermobifida</taxon>
    </lineage>
</organism>
<evidence type="ECO:0000259" key="3">
    <source>
        <dbReference type="PROSITE" id="PS51677"/>
    </source>
</evidence>
<name>A0A147KMR4_THECS</name>
<protein>
    <submittedName>
        <fullName evidence="4">Chitin deacetylase</fullName>
    </submittedName>
</protein>
<evidence type="ECO:0000256" key="2">
    <source>
        <dbReference type="ARBA" id="ARBA00022801"/>
    </source>
</evidence>
<dbReference type="OrthoDB" id="3521160at2"/>
<dbReference type="GO" id="GO:0016810">
    <property type="term" value="F:hydrolase activity, acting on carbon-nitrogen (but not peptide) bonds"/>
    <property type="evidence" value="ECO:0007669"/>
    <property type="project" value="InterPro"/>
</dbReference>
<dbReference type="InterPro" id="IPR050248">
    <property type="entry name" value="Polysacc_deacetylase_ArnD"/>
</dbReference>
<dbReference type="PANTHER" id="PTHR10587">
    <property type="entry name" value="GLYCOSYL TRANSFERASE-RELATED"/>
    <property type="match status" value="1"/>
</dbReference>
<dbReference type="AlphaFoldDB" id="A0A147KMR4"/>
<dbReference type="STRING" id="665004.AC529_00445"/>
<dbReference type="Pfam" id="PF01522">
    <property type="entry name" value="Polysacc_deac_1"/>
    <property type="match status" value="1"/>
</dbReference>
<dbReference type="PANTHER" id="PTHR10587:SF133">
    <property type="entry name" value="CHITIN DEACETYLASE 1-RELATED"/>
    <property type="match status" value="1"/>
</dbReference>
<evidence type="ECO:0000313" key="4">
    <source>
        <dbReference type="EMBL" id="KUP98625.1"/>
    </source>
</evidence>
<dbReference type="Gene3D" id="3.20.20.370">
    <property type="entry name" value="Glycoside hydrolase/deacetylase"/>
    <property type="match status" value="1"/>
</dbReference>
<evidence type="ECO:0000256" key="1">
    <source>
        <dbReference type="ARBA" id="ARBA00022723"/>
    </source>
</evidence>
<dbReference type="GO" id="GO:0046872">
    <property type="term" value="F:metal ion binding"/>
    <property type="evidence" value="ECO:0007669"/>
    <property type="project" value="UniProtKB-KW"/>
</dbReference>
<proteinExistence type="predicted"/>
<dbReference type="PROSITE" id="PS51677">
    <property type="entry name" value="NODB"/>
    <property type="match status" value="1"/>
</dbReference>
<accession>A0A147KMR4</accession>
<keyword evidence="1" id="KW-0479">Metal-binding</keyword>
<dbReference type="PATRIC" id="fig|665004.4.peg.1928"/>
<evidence type="ECO:0000313" key="5">
    <source>
        <dbReference type="Proteomes" id="UP000074382"/>
    </source>
</evidence>
<dbReference type="GO" id="GO:0016020">
    <property type="term" value="C:membrane"/>
    <property type="evidence" value="ECO:0007669"/>
    <property type="project" value="TreeGrafter"/>
</dbReference>
<sequence length="490" mass="52150">MVWKTWKRQLFGACLVAAVVVPLGACTALGELGGGLVGEAGPLPEGLRTVDPAWIDGLSTAEHAVSADGTTITSTYPVVPGAVGFTVEVRTTMAERETEFVTGGGGGELKQHAEFLVASGGVLGARVVSQADGRTEASTHWYDVASGEALPWTALLNGEKAIEQLAARVALALNKEHGVAADAMPEGLPAPQDELPASPENADPVVVDPEEAWRIAEEREGAPLADLGFDAAGDLVVAFSPGEVAEEEVQVTVADSEPLLSRFGRTARQAVVDGEESLSLPSDDVPGYTIDCDRVPCVALTFDDGPGADTGLLLEHLDAYSAKATFYVLGQLTEHDPDTVRAAAEAGHEIANHSWKHDNLATKSGEAVREDIDSTWKAIEEAAGVERTTVRPPYGSFNETTQANIDYPLILWDVDTLDWQHRNTEKTVEAAVSGTQPGSIVLFHDIHRPTVDAIPEVLSKLYAKGYHFVTVTELFGDRTLEPGQAYTRRD</sequence>
<dbReference type="GO" id="GO:0005975">
    <property type="term" value="P:carbohydrate metabolic process"/>
    <property type="evidence" value="ECO:0007669"/>
    <property type="project" value="InterPro"/>
</dbReference>
<dbReference type="SUPFAM" id="SSF88713">
    <property type="entry name" value="Glycoside hydrolase/deacetylase"/>
    <property type="match status" value="1"/>
</dbReference>
<dbReference type="InterPro" id="IPR002509">
    <property type="entry name" value="NODB_dom"/>
</dbReference>
<gene>
    <name evidence="4" type="ORF">AC529_00445</name>
</gene>
<dbReference type="EMBL" id="LGEM01000003">
    <property type="protein sequence ID" value="KUP98625.1"/>
    <property type="molecule type" value="Genomic_DNA"/>
</dbReference>
<keyword evidence="5" id="KW-1185">Reference proteome</keyword>
<feature type="domain" description="NodB homology" evidence="3">
    <location>
        <begin position="296"/>
        <end position="469"/>
    </location>
</feature>